<evidence type="ECO:0000256" key="1">
    <source>
        <dbReference type="SAM" id="MobiDB-lite"/>
    </source>
</evidence>
<sequence>CSSDVWMYLVSGQGGSMPLAATLKSQMLRLLRRSKSTRSNQAMVIPNKRYSAVIPESPSVVVDRARDSSRHRSYSHSQARRQSKRQTANVEKINVQKKGSESATAGRVSSSRSRT</sequence>
<protein>
    <submittedName>
        <fullName evidence="2">Uncharacterized protein</fullName>
    </submittedName>
</protein>
<name>A0A1B6FMV3_9HEMI</name>
<reference evidence="2" key="1">
    <citation type="submission" date="2015-11" db="EMBL/GenBank/DDBJ databases">
        <title>De novo transcriptome assembly of four potential Pierce s Disease insect vectors from Arizona vineyards.</title>
        <authorList>
            <person name="Tassone E.E."/>
        </authorList>
    </citation>
    <scope>NUCLEOTIDE SEQUENCE</scope>
</reference>
<proteinExistence type="predicted"/>
<feature type="compositionally biased region" description="Polar residues" evidence="1">
    <location>
        <begin position="101"/>
        <end position="115"/>
    </location>
</feature>
<evidence type="ECO:0000313" key="2">
    <source>
        <dbReference type="EMBL" id="JAS51522.1"/>
    </source>
</evidence>
<gene>
    <name evidence="2" type="ORF">g.4507</name>
</gene>
<feature type="region of interest" description="Disordered" evidence="1">
    <location>
        <begin position="61"/>
        <end position="115"/>
    </location>
</feature>
<feature type="non-terminal residue" evidence="2">
    <location>
        <position position="115"/>
    </location>
</feature>
<dbReference type="AlphaFoldDB" id="A0A1B6FMV3"/>
<feature type="non-terminal residue" evidence="2">
    <location>
        <position position="1"/>
    </location>
</feature>
<organism evidence="2">
    <name type="scientific">Cuerna arida</name>
    <dbReference type="NCBI Taxonomy" id="1464854"/>
    <lineage>
        <taxon>Eukaryota</taxon>
        <taxon>Metazoa</taxon>
        <taxon>Ecdysozoa</taxon>
        <taxon>Arthropoda</taxon>
        <taxon>Hexapoda</taxon>
        <taxon>Insecta</taxon>
        <taxon>Pterygota</taxon>
        <taxon>Neoptera</taxon>
        <taxon>Paraneoptera</taxon>
        <taxon>Hemiptera</taxon>
        <taxon>Auchenorrhyncha</taxon>
        <taxon>Membracoidea</taxon>
        <taxon>Cicadellidae</taxon>
        <taxon>Cicadellinae</taxon>
        <taxon>Proconiini</taxon>
        <taxon>Cuerna</taxon>
    </lineage>
</organism>
<accession>A0A1B6FMV3</accession>
<feature type="compositionally biased region" description="Basic residues" evidence="1">
    <location>
        <begin position="71"/>
        <end position="84"/>
    </location>
</feature>
<dbReference type="EMBL" id="GECZ01018247">
    <property type="protein sequence ID" value="JAS51522.1"/>
    <property type="molecule type" value="Transcribed_RNA"/>
</dbReference>